<dbReference type="EMBL" id="JAHZIK010003385">
    <property type="protein sequence ID" value="MBW7461900.1"/>
    <property type="molecule type" value="Genomic_DNA"/>
</dbReference>
<protein>
    <submittedName>
        <fullName evidence="3">SDR family NAD(P)-dependent oxidoreductase</fullName>
    </submittedName>
</protein>
<keyword evidence="4" id="KW-1185">Reference proteome</keyword>
<evidence type="ECO:0000313" key="3">
    <source>
        <dbReference type="EMBL" id="MBW7461900.1"/>
    </source>
</evidence>
<dbReference type="PRINTS" id="PR00080">
    <property type="entry name" value="SDRFAMILY"/>
</dbReference>
<accession>A0ABS7CMF4</accession>
<dbReference type="Proteomes" id="UP001519887">
    <property type="component" value="Unassembled WGS sequence"/>
</dbReference>
<evidence type="ECO:0000313" key="4">
    <source>
        <dbReference type="Proteomes" id="UP001519887"/>
    </source>
</evidence>
<feature type="non-terminal residue" evidence="3">
    <location>
        <position position="142"/>
    </location>
</feature>
<keyword evidence="2" id="KW-0560">Oxidoreductase</keyword>
<organism evidence="3 4">
    <name type="scientific">Paenibacillus sepulcri</name>
    <dbReference type="NCBI Taxonomy" id="359917"/>
    <lineage>
        <taxon>Bacteria</taxon>
        <taxon>Bacillati</taxon>
        <taxon>Bacillota</taxon>
        <taxon>Bacilli</taxon>
        <taxon>Bacillales</taxon>
        <taxon>Paenibacillaceae</taxon>
        <taxon>Paenibacillus</taxon>
    </lineage>
</organism>
<dbReference type="PANTHER" id="PTHR43669:SF8">
    <property type="entry name" value="SHORT-CHAIN TYPE DEHYDROGENASE_REDUCTASE-RELATED"/>
    <property type="match status" value="1"/>
</dbReference>
<reference evidence="3 4" key="1">
    <citation type="submission" date="2021-07" db="EMBL/GenBank/DDBJ databases">
        <title>Paenibacillus radiodurans sp. nov., isolated from the southeastern edge of Tengger Desert.</title>
        <authorList>
            <person name="Zhang G."/>
        </authorList>
    </citation>
    <scope>NUCLEOTIDE SEQUENCE [LARGE SCALE GENOMIC DNA]</scope>
    <source>
        <strain evidence="3 4">CCM 7311</strain>
    </source>
</reference>
<comment type="caution">
    <text evidence="3">The sequence shown here is derived from an EMBL/GenBank/DDBJ whole genome shotgun (WGS) entry which is preliminary data.</text>
</comment>
<dbReference type="Pfam" id="PF00106">
    <property type="entry name" value="adh_short"/>
    <property type="match status" value="1"/>
</dbReference>
<dbReference type="InterPro" id="IPR036291">
    <property type="entry name" value="NAD(P)-bd_dom_sf"/>
</dbReference>
<dbReference type="InterPro" id="IPR002347">
    <property type="entry name" value="SDR_fam"/>
</dbReference>
<dbReference type="PANTHER" id="PTHR43669">
    <property type="entry name" value="5-KETO-D-GLUCONATE 5-REDUCTASE"/>
    <property type="match status" value="1"/>
</dbReference>
<sequence length="142" mass="15005">RLVSEGAHVVLADLNLEGAQKVADDINAKHGEGRALAVKMDVTSEEQVIAAFAESALYYGGVDILVNNAGLATSSPFEETSLKEWNLNMNVLGTGYFLVAREAFKIMKTQSIGGSMVFIGSKNSIFAGKSVTAYSSAKALEA</sequence>
<proteinExistence type="inferred from homology"/>
<evidence type="ECO:0000256" key="2">
    <source>
        <dbReference type="ARBA" id="ARBA00023002"/>
    </source>
</evidence>
<dbReference type="PRINTS" id="PR00081">
    <property type="entry name" value="GDHRDH"/>
</dbReference>
<dbReference type="Gene3D" id="3.40.50.720">
    <property type="entry name" value="NAD(P)-binding Rossmann-like Domain"/>
    <property type="match status" value="1"/>
</dbReference>
<feature type="non-terminal residue" evidence="3">
    <location>
        <position position="1"/>
    </location>
</feature>
<evidence type="ECO:0000256" key="1">
    <source>
        <dbReference type="ARBA" id="ARBA00006484"/>
    </source>
</evidence>
<gene>
    <name evidence="3" type="ORF">K0U00_48400</name>
</gene>
<name>A0ABS7CMF4_9BACL</name>
<comment type="similarity">
    <text evidence="1">Belongs to the short-chain dehydrogenases/reductases (SDR) family.</text>
</comment>
<dbReference type="SUPFAM" id="SSF51735">
    <property type="entry name" value="NAD(P)-binding Rossmann-fold domains"/>
    <property type="match status" value="1"/>
</dbReference>